<dbReference type="Proteomes" id="UP000011861">
    <property type="component" value="Segment"/>
</dbReference>
<dbReference type="KEGG" id="vg:15042038"/>
<evidence type="ECO:0000313" key="2">
    <source>
        <dbReference type="Proteomes" id="UP000011861"/>
    </source>
</evidence>
<evidence type="ECO:0000313" key="1">
    <source>
        <dbReference type="EMBL" id="BAM99097.1"/>
    </source>
</evidence>
<dbReference type="EMBL" id="AB711120">
    <property type="protein sequence ID" value="BAM99097.1"/>
    <property type="molecule type" value="Genomic_DNA"/>
</dbReference>
<dbReference type="RefSeq" id="YP_007678043.1">
    <property type="nucleotide sequence ID" value="NC_020883.1"/>
</dbReference>
<protein>
    <submittedName>
        <fullName evidence="1">Uncharacterized protein</fullName>
    </submittedName>
</protein>
<dbReference type="GeneID" id="15042038"/>
<accession>M4ZQW9</accession>
<sequence>MKSMSFEVNKRDSGESYYVIDLHFFDQDTQIFFVKKGSDGFGGLTHNLEEAGVFTEEEARKICVDDTTCGTAMVPVHKVLNAERITAVRNNEENIKRLGLSAALEEWGRNR</sequence>
<reference evidence="1 2" key="1">
    <citation type="journal article" date="2013" name="Virus Genes">
        <title>Complete nucleotide sequence of Bacillus subtilis (natto) bacteriophage PM1, a phage associated with disruption of food production.</title>
        <authorList>
            <person name="Umene K."/>
            <person name="Shiraishi A."/>
        </authorList>
    </citation>
    <scope>NUCLEOTIDE SEQUENCE [LARGE SCALE GENOMIC DNA]</scope>
    <source>
        <strain evidence="1">PM1</strain>
    </source>
</reference>
<name>M4ZQW9_9CAUD</name>
<keyword evidence="2" id="KW-1185">Reference proteome</keyword>
<proteinExistence type="predicted"/>
<organism evidence="1 2">
    <name type="scientific">Bacillus phage PM1</name>
    <dbReference type="NCBI Taxonomy" id="547228"/>
    <lineage>
        <taxon>Viruses</taxon>
        <taxon>Duplodnaviria</taxon>
        <taxon>Heunggongvirae</taxon>
        <taxon>Uroviricota</taxon>
        <taxon>Caudoviricetes</taxon>
        <taxon>Pemunavirus</taxon>
        <taxon>Pemunavirus PM1</taxon>
    </lineage>
</organism>